<feature type="region of interest" description="Disordered" evidence="2">
    <location>
        <begin position="573"/>
        <end position="603"/>
    </location>
</feature>
<feature type="compositionally biased region" description="Polar residues" evidence="2">
    <location>
        <begin position="795"/>
        <end position="819"/>
    </location>
</feature>
<protein>
    <submittedName>
        <fullName evidence="7">Uncharacterized protein</fullName>
    </submittedName>
</protein>
<dbReference type="InterPro" id="IPR013783">
    <property type="entry name" value="Ig-like_fold"/>
</dbReference>
<feature type="compositionally biased region" description="Low complexity" evidence="2">
    <location>
        <begin position="835"/>
        <end position="856"/>
    </location>
</feature>
<reference evidence="7" key="1">
    <citation type="submission" date="2025-08" db="UniProtKB">
        <authorList>
            <consortium name="Ensembl"/>
        </authorList>
    </citation>
    <scope>IDENTIFICATION</scope>
</reference>
<keyword evidence="1" id="KW-0245">EGF-like domain</keyword>
<dbReference type="SUPFAM" id="SSF49265">
    <property type="entry name" value="Fibronectin type III"/>
    <property type="match status" value="2"/>
</dbReference>
<keyword evidence="3" id="KW-0472">Membrane</keyword>
<feature type="compositionally biased region" description="Low complexity" evidence="2">
    <location>
        <begin position="881"/>
        <end position="923"/>
    </location>
</feature>
<evidence type="ECO:0000259" key="5">
    <source>
        <dbReference type="PROSITE" id="PS50026"/>
    </source>
</evidence>
<feature type="compositionally biased region" description="Polar residues" evidence="2">
    <location>
        <begin position="10"/>
        <end position="36"/>
    </location>
</feature>
<proteinExistence type="predicted"/>
<dbReference type="Gene3D" id="2.10.25.10">
    <property type="entry name" value="Laminin"/>
    <property type="match status" value="1"/>
</dbReference>
<dbReference type="InterPro" id="IPR003961">
    <property type="entry name" value="FN3_dom"/>
</dbReference>
<dbReference type="SMART" id="SM00060">
    <property type="entry name" value="FN3"/>
    <property type="match status" value="2"/>
</dbReference>
<feature type="domain" description="Fibronectin type-III" evidence="6">
    <location>
        <begin position="1260"/>
        <end position="1344"/>
    </location>
</feature>
<dbReference type="InterPro" id="IPR000082">
    <property type="entry name" value="SEA_dom"/>
</dbReference>
<feature type="region of interest" description="Disordered" evidence="2">
    <location>
        <begin position="345"/>
        <end position="401"/>
    </location>
</feature>
<feature type="region of interest" description="Disordered" evidence="2">
    <location>
        <begin position="483"/>
        <end position="528"/>
    </location>
</feature>
<feature type="region of interest" description="Disordered" evidence="2">
    <location>
        <begin position="688"/>
        <end position="731"/>
    </location>
</feature>
<feature type="compositionally biased region" description="Low complexity" evidence="2">
    <location>
        <begin position="765"/>
        <end position="788"/>
    </location>
</feature>
<sequence length="1538" mass="156275">MTATREVKAYTTTITTSRMGSSLGVSGRSEATSVDYTSMSGNSSTTSMGTASGNNSSVSLTARSTADSDSPALAGSSAAPSSSGPSSSTSSDEPSLAATSQPSKILTSPVPWSTAGDTSVGQGTVTVLTTTALNQEQTTAGVGSTSSSTASPLPSTPLASAASPTTTGTGLGESSTMAHVSGTTSDARDETSISLPLTSLSAISVGTMATGEVRTQTVPTTPFSMGISLGVSGSSEATTITYTSVSHDSSMTSVDTMSGSASSVSVTARATAISDSPSLAGSSAAPSSSGPSSSTSSSTEPSLVATSQPSAVLTSPVPWSTAGDTSVGQGTVTVLTATSLNQEQATAGVGSTSSSTASPLPSTPLASAASPTTTGTGLGESSTMAHVSGTTSDARDESSISLPVTTLSAASMDTIGTGEVRTQTVPTTPSSMGISLGVSGSSEATNVAYTSLSHDSSMTSMGTVSGSASSVSVTARATAISDSPSLAATSAAPSSSGPSSSRSSSTEPSLVATSQPSAGLTSSAPWSTAGTMSVEHGAVTVLTTTGLNQEQATAGVGSTSSSTASPLLSTSLASAASPATTDTGLGESSTMAHVSGTTSDARDKTSISLPVTTLSAASMDAIGTGEVRTQTVPTTPSSMGISLGVSGSSEATNVAYTSLSHDSSMTSVDTMSGSASSVSVTARATAISDSPSLAGSSAAPSSSGPSSSTSSSTEPSLVATSQPSAVLTSPVPWSTAGDTSVGWGTVTVLTTTALNQEQATAGVGSTSSSTASPLPSTSLASAASPTSSRTGLGESPSSAHVSGTTSDARDVTSISPPSTTLSAASMVTMGAGEVSTQTAPTTPSSTGSSLGVSDGSKAPNVAYTTLSRDTNATSVGTASGIASSMSPMSSSATGSDSPSLAGSSAAPSSSGPSSSTSSSTEPSLVATSQPSISLPSTTFSAASMVTVGGGEVSMRTTIYMAKLSPPASVHPSLSGSCVPVSLSIRLENVTSTTIQFSWKPQGGSRDTPYRVRLWEGSREIESKNINETSIAFGSLLSDHEYKISVDVLTCSMSINTSMTVRTAAKVLNGATRITNEVFSPEYENKSSKAFKKFETRFITEIKQHLPEEMLKLINEGKMRIVINSIRNGSVVVFFDVVLNVGENVTVTEISDAFTKSLNMSTVFKADLKRTVIEARNSCQPGLNDCSQYATCTAEGASYSCQCNKGFTDNSPQVPGRVCQQKKNPPSQQMTTVPPKSAPGRFTGSTANSIFSTAFASGACMPVSIKVENVTGEAIQFSWTTSGGKRGILYTISLMDGIQEINKITNETTTIFKHLLPGHVYTISVKVLSCAENSRTSVSVRTDPVSCFNRTGFCLSQNRDCPDLKYVICSNYQVFACSALLKSQTFNHTLYDSDSEDYKAMSESIKTEIVREMRIKLKDDHFDIVMVGFRPGSVIAYFISLLQKQEPVDVNVVQEYLSQILKRKFGDQVEVTVQSLPSQSSTEKSPAWRVAVIVLGVLLGVALLLIFVVISAYIWMKRRSGKYIVEPKELLGNFVYRHL</sequence>
<dbReference type="PROSITE" id="PS50026">
    <property type="entry name" value="EGF_3"/>
    <property type="match status" value="1"/>
</dbReference>
<dbReference type="InterPro" id="IPR036116">
    <property type="entry name" value="FN3_sf"/>
</dbReference>
<dbReference type="CDD" id="cd00053">
    <property type="entry name" value="EGF"/>
    <property type="match status" value="1"/>
</dbReference>
<feature type="region of interest" description="Disordered" evidence="2">
    <location>
        <begin position="274"/>
        <end position="324"/>
    </location>
</feature>
<feature type="region of interest" description="Disordered" evidence="2">
    <location>
        <begin position="760"/>
        <end position="819"/>
    </location>
</feature>
<keyword evidence="8" id="KW-1185">Reference proteome</keyword>
<feature type="compositionally biased region" description="Low complexity" evidence="2">
    <location>
        <begin position="345"/>
        <end position="383"/>
    </location>
</feature>
<reference evidence="7" key="2">
    <citation type="submission" date="2025-09" db="UniProtKB">
        <authorList>
            <consortium name="Ensembl"/>
        </authorList>
    </citation>
    <scope>IDENTIFICATION</scope>
</reference>
<dbReference type="Proteomes" id="UP000694549">
    <property type="component" value="Unplaced"/>
</dbReference>
<evidence type="ECO:0000259" key="4">
    <source>
        <dbReference type="PROSITE" id="PS50024"/>
    </source>
</evidence>
<keyword evidence="3" id="KW-0812">Transmembrane</keyword>
<feature type="compositionally biased region" description="Polar residues" evidence="2">
    <location>
        <begin position="582"/>
        <end position="599"/>
    </location>
</feature>
<evidence type="ECO:0000313" key="7">
    <source>
        <dbReference type="Ensembl" id="ENSAZOP00000009649.1"/>
    </source>
</evidence>
<evidence type="ECO:0000259" key="6">
    <source>
        <dbReference type="PROSITE" id="PS50853"/>
    </source>
</evidence>
<evidence type="ECO:0000256" key="1">
    <source>
        <dbReference type="PROSITE-ProRule" id="PRU00076"/>
    </source>
</evidence>
<keyword evidence="3" id="KW-1133">Transmembrane helix</keyword>
<feature type="compositionally biased region" description="Low complexity" evidence="2">
    <location>
        <begin position="67"/>
        <end position="98"/>
    </location>
</feature>
<feature type="compositionally biased region" description="Low complexity" evidence="2">
    <location>
        <begin position="483"/>
        <end position="509"/>
    </location>
</feature>
<feature type="transmembrane region" description="Helical" evidence="3">
    <location>
        <begin position="1486"/>
        <end position="1514"/>
    </location>
</feature>
<evidence type="ECO:0000313" key="8">
    <source>
        <dbReference type="Proteomes" id="UP000694549"/>
    </source>
</evidence>
<feature type="compositionally biased region" description="Polar residues" evidence="2">
    <location>
        <begin position="511"/>
        <end position="528"/>
    </location>
</feature>
<feature type="compositionally biased region" description="Low complexity" evidence="2">
    <location>
        <begin position="138"/>
        <end position="176"/>
    </location>
</feature>
<name>A0A8B9UL04_9AVES</name>
<evidence type="ECO:0000256" key="2">
    <source>
        <dbReference type="SAM" id="MobiDB-lite"/>
    </source>
</evidence>
<dbReference type="Gene3D" id="2.60.40.10">
    <property type="entry name" value="Immunoglobulins"/>
    <property type="match status" value="2"/>
</dbReference>
<dbReference type="GO" id="GO:0071944">
    <property type="term" value="C:cell periphery"/>
    <property type="evidence" value="ECO:0007669"/>
    <property type="project" value="UniProtKB-ARBA"/>
</dbReference>
<feature type="region of interest" description="Disordered" evidence="2">
    <location>
        <begin position="136"/>
        <end position="190"/>
    </location>
</feature>
<evidence type="ECO:0000256" key="3">
    <source>
        <dbReference type="SAM" id="Phobius"/>
    </source>
</evidence>
<feature type="domain" description="EGF-like" evidence="5">
    <location>
        <begin position="1174"/>
        <end position="1212"/>
    </location>
</feature>
<dbReference type="SMART" id="SM00181">
    <property type="entry name" value="EGF"/>
    <property type="match status" value="1"/>
</dbReference>
<comment type="caution">
    <text evidence="1">Lacks conserved residue(s) required for the propagation of feature annotation.</text>
</comment>
<feature type="compositionally biased region" description="Low complexity" evidence="2">
    <location>
        <begin position="688"/>
        <end position="717"/>
    </location>
</feature>
<feature type="region of interest" description="Disordered" evidence="2">
    <location>
        <begin position="1"/>
        <end position="118"/>
    </location>
</feature>
<feature type="domain" description="SEA" evidence="4">
    <location>
        <begin position="1063"/>
        <end position="1177"/>
    </location>
</feature>
<organism evidence="7 8">
    <name type="scientific">Anas zonorhyncha</name>
    <name type="common">Eastern spot-billed duck</name>
    <dbReference type="NCBI Taxonomy" id="75864"/>
    <lineage>
        <taxon>Eukaryota</taxon>
        <taxon>Metazoa</taxon>
        <taxon>Chordata</taxon>
        <taxon>Craniata</taxon>
        <taxon>Vertebrata</taxon>
        <taxon>Euteleostomi</taxon>
        <taxon>Archelosauria</taxon>
        <taxon>Archosauria</taxon>
        <taxon>Dinosauria</taxon>
        <taxon>Saurischia</taxon>
        <taxon>Theropoda</taxon>
        <taxon>Coelurosauria</taxon>
        <taxon>Aves</taxon>
        <taxon>Neognathae</taxon>
        <taxon>Galloanserae</taxon>
        <taxon>Anseriformes</taxon>
        <taxon>Anatidae</taxon>
        <taxon>Anatinae</taxon>
        <taxon>Anas</taxon>
    </lineage>
</organism>
<accession>A0A8B9UL04</accession>
<feature type="compositionally biased region" description="Low complexity" evidence="2">
    <location>
        <begin position="37"/>
        <end position="57"/>
    </location>
</feature>
<dbReference type="InterPro" id="IPR000742">
    <property type="entry name" value="EGF"/>
</dbReference>
<feature type="compositionally biased region" description="Low complexity" evidence="2">
    <location>
        <begin position="274"/>
        <end position="303"/>
    </location>
</feature>
<feature type="compositionally biased region" description="Polar residues" evidence="2">
    <location>
        <begin position="718"/>
        <end position="727"/>
    </location>
</feature>
<dbReference type="Pfam" id="PF00041">
    <property type="entry name" value="fn3"/>
    <property type="match status" value="1"/>
</dbReference>
<dbReference type="Ensembl" id="ENSAZOT00000010301.1">
    <property type="protein sequence ID" value="ENSAZOP00000009649.1"/>
    <property type="gene ID" value="ENSAZOG00000006121.1"/>
</dbReference>
<dbReference type="CDD" id="cd00063">
    <property type="entry name" value="FN3"/>
    <property type="match status" value="2"/>
</dbReference>
<feature type="compositionally biased region" description="Polar residues" evidence="2">
    <location>
        <begin position="304"/>
        <end position="313"/>
    </location>
</feature>
<dbReference type="PROSITE" id="PS50853">
    <property type="entry name" value="FN3"/>
    <property type="match status" value="2"/>
</dbReference>
<dbReference type="PROSITE" id="PS50024">
    <property type="entry name" value="SEA"/>
    <property type="match status" value="1"/>
</dbReference>
<feature type="region of interest" description="Disordered" evidence="2">
    <location>
        <begin position="881"/>
        <end position="932"/>
    </location>
</feature>
<feature type="region of interest" description="Disordered" evidence="2">
    <location>
        <begin position="832"/>
        <end position="856"/>
    </location>
</feature>
<feature type="domain" description="Fibronectin type-III" evidence="6">
    <location>
        <begin position="978"/>
        <end position="1065"/>
    </location>
</feature>
<dbReference type="Pfam" id="PF01390">
    <property type="entry name" value="SEA"/>
    <property type="match status" value="1"/>
</dbReference>